<dbReference type="CDD" id="cd06464">
    <property type="entry name" value="ACD_sHsps-like"/>
    <property type="match status" value="1"/>
</dbReference>
<dbReference type="InterPro" id="IPR008978">
    <property type="entry name" value="HSP20-like_chaperone"/>
</dbReference>
<dbReference type="SUPFAM" id="SSF49764">
    <property type="entry name" value="HSP20-like chaperones"/>
    <property type="match status" value="1"/>
</dbReference>
<dbReference type="InterPro" id="IPR031107">
    <property type="entry name" value="Small_HSP"/>
</dbReference>
<organism evidence="5 6">
    <name type="scientific">Candidatus Desulfatibia profunda</name>
    <dbReference type="NCBI Taxonomy" id="2841695"/>
    <lineage>
        <taxon>Bacteria</taxon>
        <taxon>Pseudomonadati</taxon>
        <taxon>Thermodesulfobacteriota</taxon>
        <taxon>Desulfobacteria</taxon>
        <taxon>Desulfobacterales</taxon>
        <taxon>Desulfobacterales incertae sedis</taxon>
        <taxon>Candidatus Desulfatibia</taxon>
    </lineage>
</organism>
<dbReference type="InterPro" id="IPR007052">
    <property type="entry name" value="CS_dom"/>
</dbReference>
<evidence type="ECO:0000256" key="1">
    <source>
        <dbReference type="PROSITE-ProRule" id="PRU00285"/>
    </source>
</evidence>
<feature type="domain" description="CS" evidence="4">
    <location>
        <begin position="39"/>
        <end position="145"/>
    </location>
</feature>
<evidence type="ECO:0000313" key="6">
    <source>
        <dbReference type="Proteomes" id="UP000603434"/>
    </source>
</evidence>
<name>A0A8J6NN12_9BACT</name>
<dbReference type="AlphaFoldDB" id="A0A8J6NN12"/>
<evidence type="ECO:0000259" key="4">
    <source>
        <dbReference type="PROSITE" id="PS51203"/>
    </source>
</evidence>
<dbReference type="PROSITE" id="PS01031">
    <property type="entry name" value="SHSP"/>
    <property type="match status" value="1"/>
</dbReference>
<dbReference type="Proteomes" id="UP000603434">
    <property type="component" value="Unassembled WGS sequence"/>
</dbReference>
<dbReference type="EMBL" id="JACNJH010000146">
    <property type="protein sequence ID" value="MBC8361725.1"/>
    <property type="molecule type" value="Genomic_DNA"/>
</dbReference>
<dbReference type="InterPro" id="IPR002068">
    <property type="entry name" value="A-crystallin/Hsp20_dom"/>
</dbReference>
<dbReference type="Pfam" id="PF00011">
    <property type="entry name" value="HSP20"/>
    <property type="match status" value="1"/>
</dbReference>
<proteinExistence type="inferred from homology"/>
<dbReference type="Gene3D" id="2.60.40.790">
    <property type="match status" value="1"/>
</dbReference>
<accession>A0A8J6NN12</accession>
<dbReference type="PROSITE" id="PS51203">
    <property type="entry name" value="CS"/>
    <property type="match status" value="1"/>
</dbReference>
<evidence type="ECO:0000259" key="3">
    <source>
        <dbReference type="PROSITE" id="PS01031"/>
    </source>
</evidence>
<gene>
    <name evidence="5" type="ORF">H8E23_10025</name>
</gene>
<comment type="similarity">
    <text evidence="1 2">Belongs to the small heat shock protein (HSP20) family.</text>
</comment>
<comment type="caution">
    <text evidence="5">The sequence shown here is derived from an EMBL/GenBank/DDBJ whole genome shotgun (WGS) entry which is preliminary data.</text>
</comment>
<feature type="domain" description="SHSP" evidence="3">
    <location>
        <begin position="35"/>
        <end position="147"/>
    </location>
</feature>
<evidence type="ECO:0000256" key="2">
    <source>
        <dbReference type="RuleBase" id="RU003616"/>
    </source>
</evidence>
<sequence>MAIVRWDPFRNLTTLQERINRLFEDSFPHLEGDKPGMCAWTPPVDIYDADDAIIIHAELPAIRKDDITIEIKDNVLTLKGERFPNTDVKEEKYYRRERCVGKFHRAFSLPAPLDPHNTKATFKNGVLEIEIRKPAEKKPKKISIDIK</sequence>
<protein>
    <submittedName>
        <fullName evidence="5">Hsp20/alpha crystallin family protein</fullName>
    </submittedName>
</protein>
<dbReference type="PANTHER" id="PTHR11527">
    <property type="entry name" value="HEAT-SHOCK PROTEIN 20 FAMILY MEMBER"/>
    <property type="match status" value="1"/>
</dbReference>
<evidence type="ECO:0000313" key="5">
    <source>
        <dbReference type="EMBL" id="MBC8361725.1"/>
    </source>
</evidence>
<reference evidence="5 6" key="1">
    <citation type="submission" date="2020-08" db="EMBL/GenBank/DDBJ databases">
        <title>Bridging the membrane lipid divide: bacteria of the FCB group superphylum have the potential to synthesize archaeal ether lipids.</title>
        <authorList>
            <person name="Villanueva L."/>
            <person name="Von Meijenfeldt F.A.B."/>
            <person name="Westbye A.B."/>
            <person name="Yadav S."/>
            <person name="Hopmans E.C."/>
            <person name="Dutilh B.E."/>
            <person name="Sinninghe Damste J.S."/>
        </authorList>
    </citation>
    <scope>NUCLEOTIDE SEQUENCE [LARGE SCALE GENOMIC DNA]</scope>
    <source>
        <strain evidence="5">NIOZ-UU30</strain>
    </source>
</reference>